<dbReference type="OrthoDB" id="9797528at2"/>
<gene>
    <name evidence="4" type="ORF">C8D95_1032</name>
</gene>
<dbReference type="InterPro" id="IPR042188">
    <property type="entry name" value="MmgE/PrpD_sf_2"/>
</dbReference>
<dbReference type="InterPro" id="IPR045337">
    <property type="entry name" value="MmgE_PrpD_C"/>
</dbReference>
<dbReference type="InterPro" id="IPR045336">
    <property type="entry name" value="MmgE_PrpD_N"/>
</dbReference>
<dbReference type="GO" id="GO:0016829">
    <property type="term" value="F:lyase activity"/>
    <property type="evidence" value="ECO:0007669"/>
    <property type="project" value="InterPro"/>
</dbReference>
<dbReference type="AlphaFoldDB" id="A0A316G833"/>
<comment type="caution">
    <text evidence="4">The sequence shown here is derived from an EMBL/GenBank/DDBJ whole genome shotgun (WGS) entry which is preliminary data.</text>
</comment>
<evidence type="ECO:0000313" key="4">
    <source>
        <dbReference type="EMBL" id="PWK56772.1"/>
    </source>
</evidence>
<dbReference type="Pfam" id="PF19305">
    <property type="entry name" value="MmgE_PrpD_C"/>
    <property type="match status" value="1"/>
</dbReference>
<dbReference type="RefSeq" id="WP_109758553.1">
    <property type="nucleotide sequence ID" value="NZ_CP034588.1"/>
</dbReference>
<name>A0A316G833_9RHOB</name>
<keyword evidence="5" id="KW-1185">Reference proteome</keyword>
<dbReference type="KEGG" id="salo:EF888_08285"/>
<dbReference type="Pfam" id="PF03972">
    <property type="entry name" value="MmgE_PrpD_N"/>
    <property type="match status" value="1"/>
</dbReference>
<organism evidence="4 5">
    <name type="scientific">Silicimonas algicola</name>
    <dbReference type="NCBI Taxonomy" id="1826607"/>
    <lineage>
        <taxon>Bacteria</taxon>
        <taxon>Pseudomonadati</taxon>
        <taxon>Pseudomonadota</taxon>
        <taxon>Alphaproteobacteria</taxon>
        <taxon>Rhodobacterales</taxon>
        <taxon>Paracoccaceae</taxon>
    </lineage>
</organism>
<dbReference type="EMBL" id="QGGV01000003">
    <property type="protein sequence ID" value="PWK56772.1"/>
    <property type="molecule type" value="Genomic_DNA"/>
</dbReference>
<accession>A0A316G833</accession>
<evidence type="ECO:0000259" key="3">
    <source>
        <dbReference type="Pfam" id="PF19305"/>
    </source>
</evidence>
<proteinExistence type="inferred from homology"/>
<evidence type="ECO:0000313" key="5">
    <source>
        <dbReference type="Proteomes" id="UP000245390"/>
    </source>
</evidence>
<evidence type="ECO:0000259" key="2">
    <source>
        <dbReference type="Pfam" id="PF03972"/>
    </source>
</evidence>
<dbReference type="PANTHER" id="PTHR16943:SF8">
    <property type="entry name" value="2-METHYLCITRATE DEHYDRATASE"/>
    <property type="match status" value="1"/>
</dbReference>
<protein>
    <submittedName>
        <fullName evidence="4">2-methylcitrate dehydratase</fullName>
    </submittedName>
</protein>
<dbReference type="InterPro" id="IPR042183">
    <property type="entry name" value="MmgE/PrpD_sf_1"/>
</dbReference>
<dbReference type="InterPro" id="IPR036148">
    <property type="entry name" value="MmgE/PrpD_sf"/>
</dbReference>
<dbReference type="InterPro" id="IPR005656">
    <property type="entry name" value="MmgE_PrpD"/>
</dbReference>
<dbReference type="Gene3D" id="3.30.1330.120">
    <property type="entry name" value="2-methylcitrate dehydratase PrpD"/>
    <property type="match status" value="1"/>
</dbReference>
<evidence type="ECO:0000256" key="1">
    <source>
        <dbReference type="ARBA" id="ARBA00006174"/>
    </source>
</evidence>
<dbReference type="Proteomes" id="UP000245390">
    <property type="component" value="Unassembled WGS sequence"/>
</dbReference>
<dbReference type="SUPFAM" id="SSF103378">
    <property type="entry name" value="2-methylcitrate dehydratase PrpD"/>
    <property type="match status" value="1"/>
</dbReference>
<dbReference type="Gene3D" id="1.10.4100.10">
    <property type="entry name" value="2-methylcitrate dehydratase PrpD"/>
    <property type="match status" value="1"/>
</dbReference>
<comment type="similarity">
    <text evidence="1">Belongs to the PrpD family.</text>
</comment>
<sequence>MSTVFSVRPCRPEARPAPEEQLSWALADLAACDRPLDTDAAALVGCRLIDNMAIAVASLDRSPVAAARAQALCFRREGGARIVGLPVDLRADCTWAAFANATAVRELDFHDSYFALDSSHPADCIMTLLAVAQQCGCTGDDLVRGILVSYEVQTALVRGLPLQHHRIDHVAHLGPAVAAGLGAMLRQPASVIYEAVNLAAHLSLSTRQIRKGRISTWKASAPGHIGKCAIEALDRAMRGETAPSPIYEGDYGILAVLLGGQDAEVTLPGQGEPCHAILDTLPKTHSAGYHGQAIIDLALRLHGRLGDLDQVEAITIHTKRMTHVVMGSGSGDPDKWDPRASRETLDHSAPFQFARALVDGDWHHDRSYDPALISDPAFVRLWGKVRTVEDEEWNRRFAAARPIDKDHGGRAVIRFADGRELTEELAVADSHPRGAFPWGFEDYRRKFETLTEPFLSRDEGERFVVAARDLAKLSTEEVRLLGVEADLRPPTEGAKGLLDRSPA</sequence>
<feature type="domain" description="MmgE/PrpD C-terminal" evidence="3">
    <location>
        <begin position="285"/>
        <end position="470"/>
    </location>
</feature>
<dbReference type="PANTHER" id="PTHR16943">
    <property type="entry name" value="2-METHYLCITRATE DEHYDRATASE-RELATED"/>
    <property type="match status" value="1"/>
</dbReference>
<reference evidence="4 5" key="1">
    <citation type="submission" date="2018-05" db="EMBL/GenBank/DDBJ databases">
        <title>Genomic Encyclopedia of Type Strains, Phase IV (KMG-IV): sequencing the most valuable type-strain genomes for metagenomic binning, comparative biology and taxonomic classification.</title>
        <authorList>
            <person name="Goeker M."/>
        </authorList>
    </citation>
    <scope>NUCLEOTIDE SEQUENCE [LARGE SCALE GENOMIC DNA]</scope>
    <source>
        <strain evidence="4 5">DSM 103371</strain>
    </source>
</reference>
<feature type="domain" description="MmgE/PrpD N-terminal" evidence="2">
    <location>
        <begin position="38"/>
        <end position="264"/>
    </location>
</feature>